<proteinExistence type="predicted"/>
<evidence type="ECO:0000256" key="2">
    <source>
        <dbReference type="ARBA" id="ARBA00022741"/>
    </source>
</evidence>
<dbReference type="EMBL" id="DQVR01000099">
    <property type="protein sequence ID" value="HIQ24294.1"/>
    <property type="molecule type" value="Genomic_DNA"/>
</dbReference>
<dbReference type="InterPro" id="IPR003439">
    <property type="entry name" value="ABC_transporter-like_ATP-bd"/>
</dbReference>
<feature type="non-terminal residue" evidence="5">
    <location>
        <position position="65"/>
    </location>
</feature>
<dbReference type="InterPro" id="IPR051120">
    <property type="entry name" value="ABC_AA/LPS_Transport"/>
</dbReference>
<keyword evidence="2" id="KW-0547">Nucleotide-binding</keyword>
<dbReference type="PANTHER" id="PTHR45772">
    <property type="entry name" value="CONSERVED COMPONENT OF ABC TRANSPORTER FOR NATURAL AMINO ACIDS-RELATED"/>
    <property type="match status" value="1"/>
</dbReference>
<dbReference type="GO" id="GO:0005524">
    <property type="term" value="F:ATP binding"/>
    <property type="evidence" value="ECO:0007669"/>
    <property type="project" value="UniProtKB-KW"/>
</dbReference>
<feature type="domain" description="ABC transporter" evidence="4">
    <location>
        <begin position="21"/>
        <end position="64"/>
    </location>
</feature>
<keyword evidence="3 5" id="KW-0067">ATP-binding</keyword>
<dbReference type="AlphaFoldDB" id="A0A832ZU61"/>
<dbReference type="PANTHER" id="PTHR45772:SF9">
    <property type="entry name" value="CONSERVED COMPONENT OF ABC TRANSPORTER FOR NATURAL AMINO ACIDS"/>
    <property type="match status" value="1"/>
</dbReference>
<reference evidence="5" key="1">
    <citation type="journal article" date="2020" name="ISME J.">
        <title>Gammaproteobacteria mediating utilization of methyl-, sulfur- and petroleum organic compounds in deep ocean hydrothermal plumes.</title>
        <authorList>
            <person name="Zhou Z."/>
            <person name="Liu Y."/>
            <person name="Pan J."/>
            <person name="Cron B.R."/>
            <person name="Toner B.M."/>
            <person name="Anantharaman K."/>
            <person name="Breier J.A."/>
            <person name="Dick G.J."/>
            <person name="Li M."/>
        </authorList>
    </citation>
    <scope>NUCLEOTIDE SEQUENCE</scope>
    <source>
        <strain evidence="5">SZUA-1523</strain>
    </source>
</reference>
<sequence>MAERLLVVEGVSKRFGGLVALEGVSFTVGHSEILGLIGPNGAGKTTLFNCITGVYRPDRGRIVFR</sequence>
<evidence type="ECO:0000256" key="1">
    <source>
        <dbReference type="ARBA" id="ARBA00022448"/>
    </source>
</evidence>
<organism evidence="5 6">
    <name type="scientific">Pyrodictium delaneyi</name>
    <dbReference type="NCBI Taxonomy" id="1273541"/>
    <lineage>
        <taxon>Archaea</taxon>
        <taxon>Thermoproteota</taxon>
        <taxon>Thermoprotei</taxon>
        <taxon>Desulfurococcales</taxon>
        <taxon>Pyrodictiaceae</taxon>
        <taxon>Pyrodictium</taxon>
    </lineage>
</organism>
<dbReference type="Pfam" id="PF00005">
    <property type="entry name" value="ABC_tran"/>
    <property type="match status" value="1"/>
</dbReference>
<dbReference type="GO" id="GO:0016887">
    <property type="term" value="F:ATP hydrolysis activity"/>
    <property type="evidence" value="ECO:0007669"/>
    <property type="project" value="InterPro"/>
</dbReference>
<gene>
    <name evidence="5" type="ORF">EYH50_04515</name>
</gene>
<evidence type="ECO:0000313" key="5">
    <source>
        <dbReference type="EMBL" id="HIQ24294.1"/>
    </source>
</evidence>
<keyword evidence="1" id="KW-0813">Transport</keyword>
<dbReference type="GO" id="GO:0005886">
    <property type="term" value="C:plasma membrane"/>
    <property type="evidence" value="ECO:0007669"/>
    <property type="project" value="TreeGrafter"/>
</dbReference>
<name>A0A832ZU61_9CREN</name>
<dbReference type="Gene3D" id="3.40.50.300">
    <property type="entry name" value="P-loop containing nucleotide triphosphate hydrolases"/>
    <property type="match status" value="1"/>
</dbReference>
<comment type="caution">
    <text evidence="5">The sequence shown here is derived from an EMBL/GenBank/DDBJ whole genome shotgun (WGS) entry which is preliminary data.</text>
</comment>
<accession>A0A832ZU61</accession>
<evidence type="ECO:0000256" key="3">
    <source>
        <dbReference type="ARBA" id="ARBA00022840"/>
    </source>
</evidence>
<dbReference type="InterPro" id="IPR027417">
    <property type="entry name" value="P-loop_NTPase"/>
</dbReference>
<dbReference type="SUPFAM" id="SSF52540">
    <property type="entry name" value="P-loop containing nucleoside triphosphate hydrolases"/>
    <property type="match status" value="1"/>
</dbReference>
<protein>
    <submittedName>
        <fullName evidence="5">ATP-binding cassette domain-containing protein</fullName>
    </submittedName>
</protein>
<evidence type="ECO:0000313" key="6">
    <source>
        <dbReference type="Proteomes" id="UP000600071"/>
    </source>
</evidence>
<dbReference type="Proteomes" id="UP000600071">
    <property type="component" value="Unassembled WGS sequence"/>
</dbReference>
<evidence type="ECO:0000259" key="4">
    <source>
        <dbReference type="Pfam" id="PF00005"/>
    </source>
</evidence>